<proteinExistence type="inferred from homology"/>
<dbReference type="OMA" id="MPLCGCV"/>
<dbReference type="InterPro" id="IPR029052">
    <property type="entry name" value="Metallo-depent_PP-like"/>
</dbReference>
<evidence type="ECO:0000256" key="2">
    <source>
        <dbReference type="ARBA" id="ARBA00022801"/>
    </source>
</evidence>
<dbReference type="AlphaFoldDB" id="A0A0A1U1B7"/>
<dbReference type="GO" id="GO:0004722">
    <property type="term" value="F:protein serine/threonine phosphatase activity"/>
    <property type="evidence" value="ECO:0007669"/>
    <property type="project" value="UniProtKB-EC"/>
</dbReference>
<dbReference type="Proteomes" id="UP000014680">
    <property type="component" value="Unassembled WGS sequence"/>
</dbReference>
<evidence type="ECO:0000313" key="6">
    <source>
        <dbReference type="EMBL" id="ELP86324.1"/>
    </source>
</evidence>
<dbReference type="EMBL" id="KB206993">
    <property type="protein sequence ID" value="ELP86324.1"/>
    <property type="molecule type" value="Genomic_DNA"/>
</dbReference>
<dbReference type="SMART" id="SM00156">
    <property type="entry name" value="PP2Ac"/>
    <property type="match status" value="1"/>
</dbReference>
<dbReference type="PANTHER" id="PTHR45619">
    <property type="entry name" value="SERINE/THREONINE-PROTEIN PHOSPHATASE PP2A-RELATED"/>
    <property type="match status" value="1"/>
</dbReference>
<sequence length="295" mass="33028">MDVDECITQIKHGCLLPDHTILELCFLSKSLLCLESNVVAITSPVTVCGCIHGQLHDLLHLIEINGQLPDVQYLFLGNYVGRGAHQIETVCLLLLMKVKYPDRIHLLRGNHETRTMSQSYGLYDECIKKYGSTTLWSLFNSLFDVLPLSAVIDNSVFCVHGGLSPHLRIIDQVRYCVVRNEEICDGLACDLLWSDPDDNVSGMQPKSKSVGHLFGGDCVAKFCCINKIDMIARSHQFEMSGYKYHFDNKLVTVWSAPNYMRRYNNVAATMTINNTPKPVFVVFGVSTGCCNSVLD</sequence>
<comment type="catalytic activity">
    <reaction evidence="4">
        <text>O-phospho-L-threonyl-[protein] + H2O = L-threonyl-[protein] + phosphate</text>
        <dbReference type="Rhea" id="RHEA:47004"/>
        <dbReference type="Rhea" id="RHEA-COMP:11060"/>
        <dbReference type="Rhea" id="RHEA-COMP:11605"/>
        <dbReference type="ChEBI" id="CHEBI:15377"/>
        <dbReference type="ChEBI" id="CHEBI:30013"/>
        <dbReference type="ChEBI" id="CHEBI:43474"/>
        <dbReference type="ChEBI" id="CHEBI:61977"/>
        <dbReference type="EC" id="3.1.3.16"/>
    </reaction>
</comment>
<organism evidence="6 7">
    <name type="scientific">Entamoeba invadens IP1</name>
    <dbReference type="NCBI Taxonomy" id="370355"/>
    <lineage>
        <taxon>Eukaryota</taxon>
        <taxon>Amoebozoa</taxon>
        <taxon>Evosea</taxon>
        <taxon>Archamoebae</taxon>
        <taxon>Mastigamoebida</taxon>
        <taxon>Entamoebidae</taxon>
        <taxon>Entamoeba</taxon>
    </lineage>
</organism>
<dbReference type="OrthoDB" id="1930084at2759"/>
<gene>
    <name evidence="6" type="ORF">EIN_036310</name>
</gene>
<protein>
    <recommendedName>
        <fullName evidence="4">Serine/threonine-protein phosphatase</fullName>
        <ecNumber evidence="4">3.1.3.16</ecNumber>
    </recommendedName>
</protein>
<dbReference type="InterPro" id="IPR047129">
    <property type="entry name" value="PPA2-like"/>
</dbReference>
<dbReference type="GO" id="GO:0046872">
    <property type="term" value="F:metal ion binding"/>
    <property type="evidence" value="ECO:0007669"/>
    <property type="project" value="UniProtKB-KW"/>
</dbReference>
<evidence type="ECO:0000256" key="4">
    <source>
        <dbReference type="RuleBase" id="RU004273"/>
    </source>
</evidence>
<dbReference type="Pfam" id="PF00149">
    <property type="entry name" value="Metallophos"/>
    <property type="match status" value="1"/>
</dbReference>
<dbReference type="InterPro" id="IPR004843">
    <property type="entry name" value="Calcineurin-like_PHP"/>
</dbReference>
<dbReference type="VEuPathDB" id="AmoebaDB:EIN_036310"/>
<dbReference type="Gene3D" id="3.60.21.10">
    <property type="match status" value="1"/>
</dbReference>
<evidence type="ECO:0000313" key="7">
    <source>
        <dbReference type="Proteomes" id="UP000014680"/>
    </source>
</evidence>
<reference evidence="6 7" key="1">
    <citation type="submission" date="2012-10" db="EMBL/GenBank/DDBJ databases">
        <authorList>
            <person name="Zafar N."/>
            <person name="Inman J."/>
            <person name="Hall N."/>
            <person name="Lorenzi H."/>
            <person name="Caler E."/>
        </authorList>
    </citation>
    <scope>NUCLEOTIDE SEQUENCE [LARGE SCALE GENOMIC DNA]</scope>
    <source>
        <strain evidence="6 7">IP1</strain>
    </source>
</reference>
<dbReference type="RefSeq" id="XP_004185670.1">
    <property type="nucleotide sequence ID" value="XM_004185622.1"/>
</dbReference>
<evidence type="ECO:0000256" key="3">
    <source>
        <dbReference type="ARBA" id="ARBA00023211"/>
    </source>
</evidence>
<dbReference type="PROSITE" id="PS00125">
    <property type="entry name" value="SER_THR_PHOSPHATASE"/>
    <property type="match status" value="1"/>
</dbReference>
<accession>A0A0A1U1B7</accession>
<dbReference type="KEGG" id="eiv:EIN_036310"/>
<keyword evidence="3" id="KW-0464">Manganese</keyword>
<dbReference type="InterPro" id="IPR006186">
    <property type="entry name" value="Ser/Thr-sp_prot-phosphatase"/>
</dbReference>
<name>A0A0A1U1B7_ENTIV</name>
<feature type="domain" description="Serine/threonine specific protein phosphatases" evidence="5">
    <location>
        <begin position="107"/>
        <end position="112"/>
    </location>
</feature>
<dbReference type="EC" id="3.1.3.16" evidence="4"/>
<dbReference type="SUPFAM" id="SSF56300">
    <property type="entry name" value="Metallo-dependent phosphatases"/>
    <property type="match status" value="1"/>
</dbReference>
<keyword evidence="1" id="KW-0479">Metal-binding</keyword>
<keyword evidence="2 4" id="KW-0378">Hydrolase</keyword>
<evidence type="ECO:0000259" key="5">
    <source>
        <dbReference type="PROSITE" id="PS00125"/>
    </source>
</evidence>
<comment type="similarity">
    <text evidence="4">Belongs to the PPP phosphatase family.</text>
</comment>
<dbReference type="PRINTS" id="PR00114">
    <property type="entry name" value="STPHPHTASE"/>
</dbReference>
<keyword evidence="7" id="KW-1185">Reference proteome</keyword>
<evidence type="ECO:0000256" key="1">
    <source>
        <dbReference type="ARBA" id="ARBA00022723"/>
    </source>
</evidence>
<dbReference type="GeneID" id="14885304"/>